<dbReference type="Pfam" id="PF00083">
    <property type="entry name" value="Sugar_tr"/>
    <property type="match status" value="1"/>
</dbReference>
<dbReference type="PANTHER" id="PTHR48022">
    <property type="entry name" value="PLASTIDIC GLUCOSE TRANSPORTER 4"/>
    <property type="match status" value="1"/>
</dbReference>
<proteinExistence type="inferred from homology"/>
<evidence type="ECO:0000256" key="4">
    <source>
        <dbReference type="ARBA" id="ARBA00022989"/>
    </source>
</evidence>
<dbReference type="InterPro" id="IPR005828">
    <property type="entry name" value="MFS_sugar_transport-like"/>
</dbReference>
<dbReference type="PROSITE" id="PS50850">
    <property type="entry name" value="MFS"/>
    <property type="match status" value="1"/>
</dbReference>
<reference evidence="8 9" key="1">
    <citation type="journal article" date="2021" name="Nat. Commun.">
        <title>Genetic determinants of endophytism in the Arabidopsis root mycobiome.</title>
        <authorList>
            <person name="Mesny F."/>
            <person name="Miyauchi S."/>
            <person name="Thiergart T."/>
            <person name="Pickel B."/>
            <person name="Atanasova L."/>
            <person name="Karlsson M."/>
            <person name="Huettel B."/>
            <person name="Barry K.W."/>
            <person name="Haridas S."/>
            <person name="Chen C."/>
            <person name="Bauer D."/>
            <person name="Andreopoulos W."/>
            <person name="Pangilinan J."/>
            <person name="LaButti K."/>
            <person name="Riley R."/>
            <person name="Lipzen A."/>
            <person name="Clum A."/>
            <person name="Drula E."/>
            <person name="Henrissat B."/>
            <person name="Kohler A."/>
            <person name="Grigoriev I.V."/>
            <person name="Martin F.M."/>
            <person name="Hacquard S."/>
        </authorList>
    </citation>
    <scope>NUCLEOTIDE SEQUENCE [LARGE SCALE GENOMIC DNA]</scope>
    <source>
        <strain evidence="8 9">MPI-SDFR-AT-0080</strain>
    </source>
</reference>
<feature type="transmembrane region" description="Helical" evidence="6">
    <location>
        <begin position="169"/>
        <end position="189"/>
    </location>
</feature>
<keyword evidence="9" id="KW-1185">Reference proteome</keyword>
<feature type="transmembrane region" description="Helical" evidence="6">
    <location>
        <begin position="112"/>
        <end position="129"/>
    </location>
</feature>
<feature type="transmembrane region" description="Helical" evidence="6">
    <location>
        <begin position="141"/>
        <end position="157"/>
    </location>
</feature>
<organism evidence="8 9">
    <name type="scientific">Macrophomina phaseolina</name>
    <dbReference type="NCBI Taxonomy" id="35725"/>
    <lineage>
        <taxon>Eukaryota</taxon>
        <taxon>Fungi</taxon>
        <taxon>Dikarya</taxon>
        <taxon>Ascomycota</taxon>
        <taxon>Pezizomycotina</taxon>
        <taxon>Dothideomycetes</taxon>
        <taxon>Dothideomycetes incertae sedis</taxon>
        <taxon>Botryosphaeriales</taxon>
        <taxon>Botryosphaeriaceae</taxon>
        <taxon>Macrophomina</taxon>
    </lineage>
</organism>
<feature type="transmembrane region" description="Helical" evidence="6">
    <location>
        <begin position="321"/>
        <end position="345"/>
    </location>
</feature>
<evidence type="ECO:0000259" key="7">
    <source>
        <dbReference type="PROSITE" id="PS50850"/>
    </source>
</evidence>
<dbReference type="SUPFAM" id="SSF103473">
    <property type="entry name" value="MFS general substrate transporter"/>
    <property type="match status" value="1"/>
</dbReference>
<dbReference type="Proteomes" id="UP000774617">
    <property type="component" value="Unassembled WGS sequence"/>
</dbReference>
<comment type="similarity">
    <text evidence="2">Belongs to the major facilitator superfamily. Sugar transporter (TC 2.A.1.1) family.</text>
</comment>
<evidence type="ECO:0000313" key="9">
    <source>
        <dbReference type="Proteomes" id="UP000774617"/>
    </source>
</evidence>
<feature type="transmembrane region" description="Helical" evidence="6">
    <location>
        <begin position="201"/>
        <end position="222"/>
    </location>
</feature>
<evidence type="ECO:0000256" key="1">
    <source>
        <dbReference type="ARBA" id="ARBA00004141"/>
    </source>
</evidence>
<sequence length="563" mass="61786">MGRRSEKMRSWCALLPPTKNVSLPAHLTSNILLANIVLGASMFGVGFGNAVFDTIQAMEPFETRFGEFDSEKQKRDITATQLAFLNSFPLLTYALSLWVAARVGELYGRRSVLILMQVTCLAGLVTAYTSTTYRQILAGRMTYNAAGGMATWLYPMMQAEIVPGAIRGVMVNLYAINRTLGAFISAIVLRLTSDIANDGSWRIPLAVNIAFPCAILVLSPLLPESPRWLLRQGRFDDAAASLSWLYGCYGDYDAKEEARLLQKSLEEAGASKATGPWSDLFRGINQRRTGLVLCAGFFTQMSGIALVGSYGAVFFKEVGGFNAFSASLIRRGLSLLSPLFIMLIIERVPRRMMFMTFASLAAAGLLTMGALGCADPQTLPIKRGIMSMLLFVSFVRIAGFSTTRYLSGIPKFASGTDISLITSANLTVAEVSHLSLREKTSFVYWSSYNLTEFVSTFTIPYLMKAPYANLQSKIGFIYGSVSAVGVVWILMCVPDLQGRSLEEVEEMFRQKLPAWQTRSWRSSEDGTGARITEIENEKTRRGKRAAKADGIACGAKAVPVEKF</sequence>
<dbReference type="EMBL" id="JAGTJR010000013">
    <property type="protein sequence ID" value="KAH7050309.1"/>
    <property type="molecule type" value="Genomic_DNA"/>
</dbReference>
<dbReference type="InterPro" id="IPR020846">
    <property type="entry name" value="MFS_dom"/>
</dbReference>
<feature type="transmembrane region" description="Helical" evidence="6">
    <location>
        <begin position="32"/>
        <end position="52"/>
    </location>
</feature>
<evidence type="ECO:0000256" key="2">
    <source>
        <dbReference type="ARBA" id="ARBA00010992"/>
    </source>
</evidence>
<feature type="transmembrane region" description="Helical" evidence="6">
    <location>
        <begin position="352"/>
        <end position="372"/>
    </location>
</feature>
<dbReference type="InterPro" id="IPR050360">
    <property type="entry name" value="MFS_Sugar_Transporters"/>
</dbReference>
<feature type="domain" description="Major facilitator superfamily (MFS) profile" evidence="7">
    <location>
        <begin position="34"/>
        <end position="497"/>
    </location>
</feature>
<evidence type="ECO:0000256" key="5">
    <source>
        <dbReference type="ARBA" id="ARBA00023136"/>
    </source>
</evidence>
<keyword evidence="5 6" id="KW-0472">Membrane</keyword>
<keyword evidence="4 6" id="KW-1133">Transmembrane helix</keyword>
<evidence type="ECO:0000256" key="6">
    <source>
        <dbReference type="SAM" id="Phobius"/>
    </source>
</evidence>
<evidence type="ECO:0000256" key="3">
    <source>
        <dbReference type="ARBA" id="ARBA00022692"/>
    </source>
</evidence>
<feature type="transmembrane region" description="Helical" evidence="6">
    <location>
        <begin position="82"/>
        <end position="100"/>
    </location>
</feature>
<comment type="caution">
    <text evidence="8">The sequence shown here is derived from an EMBL/GenBank/DDBJ whole genome shotgun (WGS) entry which is preliminary data.</text>
</comment>
<keyword evidence="3 6" id="KW-0812">Transmembrane</keyword>
<feature type="transmembrane region" description="Helical" evidence="6">
    <location>
        <begin position="384"/>
        <end position="406"/>
    </location>
</feature>
<evidence type="ECO:0000313" key="8">
    <source>
        <dbReference type="EMBL" id="KAH7050309.1"/>
    </source>
</evidence>
<gene>
    <name evidence="8" type="ORF">B0J12DRAFT_728541</name>
</gene>
<feature type="transmembrane region" description="Helical" evidence="6">
    <location>
        <begin position="291"/>
        <end position="315"/>
    </location>
</feature>
<accession>A0ABQ8GB33</accession>
<dbReference type="PANTHER" id="PTHR48022:SF77">
    <property type="entry name" value="MAJOR FACILITATOR SUPERFAMILY (MFS) PROFILE DOMAIN-CONTAINING PROTEIN"/>
    <property type="match status" value="1"/>
</dbReference>
<name>A0ABQ8GB33_9PEZI</name>
<dbReference type="InterPro" id="IPR036259">
    <property type="entry name" value="MFS_trans_sf"/>
</dbReference>
<protein>
    <submittedName>
        <fullName evidence="8">General substrate transporter</fullName>
    </submittedName>
</protein>
<feature type="transmembrane region" description="Helical" evidence="6">
    <location>
        <begin position="474"/>
        <end position="491"/>
    </location>
</feature>
<dbReference type="Gene3D" id="1.20.1250.20">
    <property type="entry name" value="MFS general substrate transporter like domains"/>
    <property type="match status" value="1"/>
</dbReference>
<comment type="subcellular location">
    <subcellularLocation>
        <location evidence="1">Membrane</location>
        <topology evidence="1">Multi-pass membrane protein</topology>
    </subcellularLocation>
</comment>